<dbReference type="PROSITE" id="PS51885">
    <property type="entry name" value="NEPRILYSIN"/>
    <property type="match status" value="1"/>
</dbReference>
<protein>
    <recommendedName>
        <fullName evidence="12">Endothelin-converting enzyme 1</fullName>
    </recommendedName>
</protein>
<keyword evidence="6" id="KW-0862">Zinc</keyword>
<evidence type="ECO:0000256" key="4">
    <source>
        <dbReference type="ARBA" id="ARBA00022723"/>
    </source>
</evidence>
<evidence type="ECO:0000256" key="6">
    <source>
        <dbReference type="ARBA" id="ARBA00022833"/>
    </source>
</evidence>
<dbReference type="InterPro" id="IPR018497">
    <property type="entry name" value="Peptidase_M13_C"/>
</dbReference>
<comment type="caution">
    <text evidence="10">The sequence shown here is derived from an EMBL/GenBank/DDBJ whole genome shotgun (WGS) entry which is preliminary data.</text>
</comment>
<dbReference type="InterPro" id="IPR042089">
    <property type="entry name" value="Peptidase_M13_dom_2"/>
</dbReference>
<gene>
    <name evidence="10" type="ORF">QQZ08_002596</name>
</gene>
<evidence type="ECO:0008006" key="12">
    <source>
        <dbReference type="Google" id="ProtNLM"/>
    </source>
</evidence>
<evidence type="ECO:0000256" key="5">
    <source>
        <dbReference type="ARBA" id="ARBA00022801"/>
    </source>
</evidence>
<dbReference type="PANTHER" id="PTHR11733:SF167">
    <property type="entry name" value="FI17812P1-RELATED"/>
    <property type="match status" value="1"/>
</dbReference>
<dbReference type="Pfam" id="PF05649">
    <property type="entry name" value="Peptidase_M13_N"/>
    <property type="match status" value="1"/>
</dbReference>
<keyword evidence="5" id="KW-0378">Hydrolase</keyword>
<feature type="domain" description="Peptidase M13 N-terminal" evidence="9">
    <location>
        <begin position="38"/>
        <end position="454"/>
    </location>
</feature>
<dbReference type="EMBL" id="JAZAVK010000016">
    <property type="protein sequence ID" value="KAK7430807.1"/>
    <property type="molecule type" value="Genomic_DNA"/>
</dbReference>
<evidence type="ECO:0000256" key="3">
    <source>
        <dbReference type="ARBA" id="ARBA00022670"/>
    </source>
</evidence>
<feature type="domain" description="Peptidase M13 C-terminal" evidence="8">
    <location>
        <begin position="514"/>
        <end position="714"/>
    </location>
</feature>
<accession>A0ABR1ICY5</accession>
<dbReference type="InterPro" id="IPR024079">
    <property type="entry name" value="MetalloPept_cat_dom_sf"/>
</dbReference>
<name>A0ABR1ICY5_9HYPO</name>
<evidence type="ECO:0000256" key="2">
    <source>
        <dbReference type="ARBA" id="ARBA00007357"/>
    </source>
</evidence>
<organism evidence="10 11">
    <name type="scientific">Neonectria magnoliae</name>
    <dbReference type="NCBI Taxonomy" id="2732573"/>
    <lineage>
        <taxon>Eukaryota</taxon>
        <taxon>Fungi</taxon>
        <taxon>Dikarya</taxon>
        <taxon>Ascomycota</taxon>
        <taxon>Pezizomycotina</taxon>
        <taxon>Sordariomycetes</taxon>
        <taxon>Hypocreomycetidae</taxon>
        <taxon>Hypocreales</taxon>
        <taxon>Nectriaceae</taxon>
        <taxon>Neonectria</taxon>
    </lineage>
</organism>
<dbReference type="InterPro" id="IPR008753">
    <property type="entry name" value="Peptidase_M13_N"/>
</dbReference>
<evidence type="ECO:0000256" key="1">
    <source>
        <dbReference type="ARBA" id="ARBA00001947"/>
    </source>
</evidence>
<comment type="similarity">
    <text evidence="2">Belongs to the peptidase M13 family.</text>
</comment>
<evidence type="ECO:0000259" key="9">
    <source>
        <dbReference type="Pfam" id="PF05649"/>
    </source>
</evidence>
<keyword evidence="11" id="KW-1185">Reference proteome</keyword>
<dbReference type="Gene3D" id="1.10.1380.10">
    <property type="entry name" value="Neutral endopeptidase , domain2"/>
    <property type="match status" value="1"/>
</dbReference>
<dbReference type="PRINTS" id="PR00786">
    <property type="entry name" value="NEPRILYSIN"/>
</dbReference>
<evidence type="ECO:0000313" key="10">
    <source>
        <dbReference type="EMBL" id="KAK7430807.1"/>
    </source>
</evidence>
<dbReference type="InterPro" id="IPR000718">
    <property type="entry name" value="Peptidase_M13"/>
</dbReference>
<keyword evidence="4" id="KW-0479">Metal-binding</keyword>
<dbReference type="CDD" id="cd08662">
    <property type="entry name" value="M13"/>
    <property type="match status" value="1"/>
</dbReference>
<keyword evidence="3" id="KW-0645">Protease</keyword>
<evidence type="ECO:0000256" key="7">
    <source>
        <dbReference type="ARBA" id="ARBA00023049"/>
    </source>
</evidence>
<dbReference type="SUPFAM" id="SSF55486">
    <property type="entry name" value="Metalloproteases ('zincins'), catalytic domain"/>
    <property type="match status" value="1"/>
</dbReference>
<evidence type="ECO:0000313" key="11">
    <source>
        <dbReference type="Proteomes" id="UP001498421"/>
    </source>
</evidence>
<dbReference type="Gene3D" id="3.40.390.10">
    <property type="entry name" value="Collagenase (Catalytic Domain)"/>
    <property type="match status" value="1"/>
</dbReference>
<keyword evidence="7" id="KW-0482">Metalloprotease</keyword>
<evidence type="ECO:0000259" key="8">
    <source>
        <dbReference type="Pfam" id="PF01431"/>
    </source>
</evidence>
<dbReference type="PANTHER" id="PTHR11733">
    <property type="entry name" value="ZINC METALLOPROTEASE FAMILY M13 NEPRILYSIN-RELATED"/>
    <property type="match status" value="1"/>
</dbReference>
<comment type="cofactor">
    <cofactor evidence="1">
        <name>Zn(2+)</name>
        <dbReference type="ChEBI" id="CHEBI:29105"/>
    </cofactor>
</comment>
<sequence length="719" mass="79336">MADFNHGGSSNLCTTPACIHVASDILWSLAPNYTEIDPCTNFDELVCGNWAARNDITPGQGYAVTLTKLIDQTYTTLKQLLEGPYPTGSDAGWITVDLTKEQVEVDEKNFDKLKKAYSVCTNYTSIEEQGLKPLATFVKSVVDTFPTDAKSGYTSDAMGKTLTLFESLGIETFQRIAQLQNDYDPDEINIFISPPTKPDIPTTEEAQAEWIELAATLISAVHPANVTVKQAAKLMASSAVLQQTLAEAVAAAAAEESQEVSRFHTLDEVKSIAKGLNYEYVINQLAPKGYVPERILFPSASYYGNLSLAISETPAEVIETFFIWKAISTLSPYIESEETNAYNEFLQKSQGADPESPAPRWRECTSFVDSGVSWIARDETARNLIGPSGLTWLGARFFVDKNFSPEAKNLTSEILKTLKEAFTERLESRDWVSEETKKVAVDKVRRMAVKIGLPTDPDAVDPIKLQKYYAGANITSTHAFNALTLAKSAVAKKWASLGAPASKGQFLMSTLEPNAYHNPGRNEVVMLAGIQQSPVYDVDFPSYLLFGGMGSIVGHEITHGFDNRGRQYDATGNMTKWWDDSTIEAFDNRTECFVEQYSKFTITAPNGTQVHVDGELTLGENIADAGGVVSSFIAWKKWISEKGKAQDLPGLDKFTHEQLFFLKWGQSWCQNTPARTALALVKTDPHSPNPARINLALKNSAEFNKAFDCPKKKPVCELW</sequence>
<reference evidence="10 11" key="1">
    <citation type="journal article" date="2025" name="Microbiol. Resour. Announc.">
        <title>Draft genome sequences for Neonectria magnoliae and Neonectria punicea, canker pathogens of Liriodendron tulipifera and Acer saccharum in West Virginia.</title>
        <authorList>
            <person name="Petronek H.M."/>
            <person name="Kasson M.T."/>
            <person name="Metheny A.M."/>
            <person name="Stauder C.M."/>
            <person name="Lovett B."/>
            <person name="Lynch S.C."/>
            <person name="Garnas J.R."/>
            <person name="Kasson L.R."/>
            <person name="Stajich J.E."/>
        </authorList>
    </citation>
    <scope>NUCLEOTIDE SEQUENCE [LARGE SCALE GENOMIC DNA]</scope>
    <source>
        <strain evidence="10 11">NRRL 64651</strain>
    </source>
</reference>
<dbReference type="Proteomes" id="UP001498421">
    <property type="component" value="Unassembled WGS sequence"/>
</dbReference>
<proteinExistence type="inferred from homology"/>
<dbReference type="Pfam" id="PF01431">
    <property type="entry name" value="Peptidase_M13"/>
    <property type="match status" value="1"/>
</dbReference>